<keyword evidence="3" id="KW-0808">Transferase</keyword>
<dbReference type="PANTHER" id="PTHR11085:SF7">
    <property type="entry name" value="NAD-DEPENDENT PROTEIN DEACETYLASE"/>
    <property type="match status" value="1"/>
</dbReference>
<dbReference type="PROSITE" id="PS50305">
    <property type="entry name" value="SIRTUIN"/>
    <property type="match status" value="1"/>
</dbReference>
<dbReference type="SUPFAM" id="SSF52467">
    <property type="entry name" value="DHS-like NAD/FAD-binding domain"/>
    <property type="match status" value="1"/>
</dbReference>
<dbReference type="EMBL" id="DS469518">
    <property type="protein sequence ID" value="EDO47672.1"/>
    <property type="molecule type" value="Genomic_DNA"/>
</dbReference>
<feature type="binding site" evidence="9 10">
    <location>
        <position position="117"/>
    </location>
    <ligand>
        <name>Zn(2+)</name>
        <dbReference type="ChEBI" id="CHEBI:29105"/>
    </ligand>
</feature>
<dbReference type="EC" id="2.3.1.286" evidence="2"/>
<dbReference type="Proteomes" id="UP000001593">
    <property type="component" value="Unassembled WGS sequence"/>
</dbReference>
<dbReference type="HOGENOM" id="CLU_023643_7_2_1"/>
<evidence type="ECO:0000256" key="5">
    <source>
        <dbReference type="ARBA" id="ARBA00022833"/>
    </source>
</evidence>
<dbReference type="InterPro" id="IPR050134">
    <property type="entry name" value="NAD-dep_sirtuin_deacylases"/>
</dbReference>
<feature type="domain" description="Deacetylase sirtuin-type" evidence="12">
    <location>
        <begin position="1"/>
        <end position="242"/>
    </location>
</feature>
<dbReference type="OrthoDB" id="420264at2759"/>
<feature type="binding site" evidence="8">
    <location>
        <begin position="204"/>
        <end position="206"/>
    </location>
    <ligand>
        <name>NAD(+)</name>
        <dbReference type="ChEBI" id="CHEBI:57540"/>
    </ligand>
</feature>
<gene>
    <name evidence="13" type="ORF">NEMVEDRAFT_v1g179325</name>
</gene>
<feature type="region of interest" description="Disordered" evidence="11">
    <location>
        <begin position="256"/>
        <end position="335"/>
    </location>
</feature>
<dbReference type="InterPro" id="IPR017328">
    <property type="entry name" value="Sirtuin_class_I"/>
</dbReference>
<dbReference type="Pfam" id="PF02146">
    <property type="entry name" value="SIR2"/>
    <property type="match status" value="1"/>
</dbReference>
<feature type="compositionally biased region" description="Basic and acidic residues" evidence="11">
    <location>
        <begin position="256"/>
        <end position="277"/>
    </location>
</feature>
<evidence type="ECO:0000256" key="10">
    <source>
        <dbReference type="PROSITE-ProRule" id="PRU00236"/>
    </source>
</evidence>
<accession>A7RLD5</accession>
<feature type="binding site" evidence="8">
    <location>
        <begin position="14"/>
        <end position="16"/>
    </location>
    <ligand>
        <name>NAD(+)</name>
        <dbReference type="ChEBI" id="CHEBI:57540"/>
    </ligand>
</feature>
<evidence type="ECO:0000256" key="6">
    <source>
        <dbReference type="ARBA" id="ARBA00023027"/>
    </source>
</evidence>
<feature type="binding site" evidence="9 10">
    <location>
        <position position="114"/>
    </location>
    <ligand>
        <name>Zn(2+)</name>
        <dbReference type="ChEBI" id="CHEBI:29105"/>
    </ligand>
</feature>
<evidence type="ECO:0000256" key="3">
    <source>
        <dbReference type="ARBA" id="ARBA00022679"/>
    </source>
</evidence>
<dbReference type="PhylomeDB" id="A7RLD5"/>
<dbReference type="OMA" id="HSCIECA"/>
<dbReference type="AlphaFoldDB" id="A7RLD5"/>
<dbReference type="InterPro" id="IPR029035">
    <property type="entry name" value="DHS-like_NAD/FAD-binding_dom"/>
</dbReference>
<feature type="binding site" evidence="9 10">
    <location>
        <position position="138"/>
    </location>
    <ligand>
        <name>Zn(2+)</name>
        <dbReference type="ChEBI" id="CHEBI:29105"/>
    </ligand>
</feature>
<keyword evidence="5 9" id="KW-0862">Zinc</keyword>
<evidence type="ECO:0000256" key="2">
    <source>
        <dbReference type="ARBA" id="ARBA00012928"/>
    </source>
</evidence>
<reference evidence="13 14" key="1">
    <citation type="journal article" date="2007" name="Science">
        <title>Sea anemone genome reveals ancestral eumetazoan gene repertoire and genomic organization.</title>
        <authorList>
            <person name="Putnam N.H."/>
            <person name="Srivastava M."/>
            <person name="Hellsten U."/>
            <person name="Dirks B."/>
            <person name="Chapman J."/>
            <person name="Salamov A."/>
            <person name="Terry A."/>
            <person name="Shapiro H."/>
            <person name="Lindquist E."/>
            <person name="Kapitonov V.V."/>
            <person name="Jurka J."/>
            <person name="Genikhovich G."/>
            <person name="Grigoriev I.V."/>
            <person name="Lucas S.M."/>
            <person name="Steele R.E."/>
            <person name="Finnerty J.R."/>
            <person name="Technau U."/>
            <person name="Martindale M.Q."/>
            <person name="Rokhsar D.S."/>
        </authorList>
    </citation>
    <scope>NUCLEOTIDE SEQUENCE [LARGE SCALE GENOMIC DNA]</scope>
    <source>
        <strain evidence="14">CH2 X CH6</strain>
    </source>
</reference>
<feature type="non-terminal residue" evidence="13">
    <location>
        <position position="1"/>
    </location>
</feature>
<sequence>MAGAGISTPSGIPDFRTPGTGLYDNLQEYNIPEPTAIFDIEYFWYDPRPFFCLAKTLYPGNYQPNYVHYFVKLLHDKGFLLRMYTQNIDGLERLAGLPAEKLVEAHGTFSTASCISCHHSYDGEQIRKTIENGDIPRCETIKCKGVIKPDVVFFGEDLPKRFYSFEIDFRKCDLLLVMGTSLEVEPFAGIVNEVSRSTPRVLINRESVGPFLHPWRRRPKDVVLKGDIVSSVKRLAKLLEWTDSMDNIIETADKEWEGKKSAKKPSDASDALAKDIAKTTCNRPVTPSDSSTSSKTTDRNNSRSLHTMVGSPSRSRDQLFGKPEALFTRKNGNGD</sequence>
<dbReference type="eggNOG" id="KOG2682">
    <property type="taxonomic scope" value="Eukaryota"/>
</dbReference>
<feature type="binding site" evidence="9 10">
    <location>
        <position position="143"/>
    </location>
    <ligand>
        <name>Zn(2+)</name>
        <dbReference type="ChEBI" id="CHEBI:29105"/>
    </ligand>
</feature>
<evidence type="ECO:0000256" key="11">
    <source>
        <dbReference type="SAM" id="MobiDB-lite"/>
    </source>
</evidence>
<evidence type="ECO:0000256" key="8">
    <source>
        <dbReference type="PIRSR" id="PIRSR037938-2"/>
    </source>
</evidence>
<evidence type="ECO:0000313" key="14">
    <source>
        <dbReference type="Proteomes" id="UP000001593"/>
    </source>
</evidence>
<dbReference type="GO" id="GO:0005634">
    <property type="term" value="C:nucleus"/>
    <property type="evidence" value="ECO:0000318"/>
    <property type="project" value="GO_Central"/>
</dbReference>
<keyword evidence="4 9" id="KW-0479">Metal-binding</keyword>
<evidence type="ECO:0000256" key="4">
    <source>
        <dbReference type="ARBA" id="ARBA00022723"/>
    </source>
</evidence>
<feature type="active site" description="Proton acceptor" evidence="7 10">
    <location>
        <position position="106"/>
    </location>
</feature>
<dbReference type="Gene3D" id="3.30.1600.10">
    <property type="entry name" value="SIR2/SIRT2 'Small Domain"/>
    <property type="match status" value="1"/>
</dbReference>
<dbReference type="InterPro" id="IPR026591">
    <property type="entry name" value="Sirtuin_cat_small_dom_sf"/>
</dbReference>
<evidence type="ECO:0000259" key="12">
    <source>
        <dbReference type="PROSITE" id="PS50305"/>
    </source>
</evidence>
<dbReference type="GO" id="GO:0017136">
    <property type="term" value="F:histone deacetylase activity, NAD-dependent"/>
    <property type="evidence" value="ECO:0000318"/>
    <property type="project" value="GO_Central"/>
</dbReference>
<evidence type="ECO:0000256" key="9">
    <source>
        <dbReference type="PIRSR" id="PIRSR037938-3"/>
    </source>
</evidence>
<dbReference type="CDD" id="cd01408">
    <property type="entry name" value="SIRT1"/>
    <property type="match status" value="1"/>
</dbReference>
<comment type="cofactor">
    <cofactor evidence="9">
        <name>Zn(2+)</name>
        <dbReference type="ChEBI" id="CHEBI:29105"/>
    </cofactor>
    <text evidence="9">Binds 1 zinc ion per subunit.</text>
</comment>
<proteinExistence type="inferred from homology"/>
<keyword evidence="14" id="KW-1185">Reference proteome</keyword>
<dbReference type="PANTHER" id="PTHR11085">
    <property type="entry name" value="NAD-DEPENDENT PROTEIN DEACYLASE SIRTUIN-5, MITOCHONDRIAL-RELATED"/>
    <property type="match status" value="1"/>
</dbReference>
<evidence type="ECO:0000256" key="1">
    <source>
        <dbReference type="ARBA" id="ARBA00006924"/>
    </source>
</evidence>
<protein>
    <recommendedName>
        <fullName evidence="2">protein acetyllysine N-acetyltransferase</fullName>
        <ecNumber evidence="2">2.3.1.286</ecNumber>
    </recommendedName>
</protein>
<evidence type="ECO:0000313" key="13">
    <source>
        <dbReference type="EMBL" id="EDO47672.1"/>
    </source>
</evidence>
<dbReference type="KEGG" id="nve:5519780"/>
<dbReference type="InterPro" id="IPR003000">
    <property type="entry name" value="Sirtuin"/>
</dbReference>
<comment type="similarity">
    <text evidence="1">Belongs to the sirtuin family. Class I subfamily.</text>
</comment>
<dbReference type="GO" id="GO:0046872">
    <property type="term" value="F:metal ion binding"/>
    <property type="evidence" value="ECO:0007669"/>
    <property type="project" value="UniProtKB-KW"/>
</dbReference>
<dbReference type="InterPro" id="IPR026590">
    <property type="entry name" value="Ssirtuin_cat_dom"/>
</dbReference>
<dbReference type="PIRSF" id="PIRSF037938">
    <property type="entry name" value="SIR2_euk"/>
    <property type="match status" value="1"/>
</dbReference>
<dbReference type="STRING" id="45351.A7RLD5"/>
<dbReference type="InParanoid" id="A7RLD5"/>
<feature type="binding site" evidence="8">
    <location>
        <begin position="86"/>
        <end position="89"/>
    </location>
    <ligand>
        <name>NAD(+)</name>
        <dbReference type="ChEBI" id="CHEBI:57540"/>
    </ligand>
</feature>
<name>A7RLD5_NEMVE</name>
<feature type="binding site" evidence="8">
    <location>
        <begin position="180"/>
        <end position="181"/>
    </location>
    <ligand>
        <name>NAD(+)</name>
        <dbReference type="ChEBI" id="CHEBI:57540"/>
    </ligand>
</feature>
<dbReference type="Gene3D" id="3.40.50.1220">
    <property type="entry name" value="TPP-binding domain"/>
    <property type="match status" value="1"/>
</dbReference>
<evidence type="ECO:0000256" key="7">
    <source>
        <dbReference type="PIRSR" id="PIRSR037938-1"/>
    </source>
</evidence>
<organism evidence="13 14">
    <name type="scientific">Nematostella vectensis</name>
    <name type="common">Starlet sea anemone</name>
    <dbReference type="NCBI Taxonomy" id="45351"/>
    <lineage>
        <taxon>Eukaryota</taxon>
        <taxon>Metazoa</taxon>
        <taxon>Cnidaria</taxon>
        <taxon>Anthozoa</taxon>
        <taxon>Hexacorallia</taxon>
        <taxon>Actiniaria</taxon>
        <taxon>Edwardsiidae</taxon>
        <taxon>Nematostella</taxon>
    </lineage>
</organism>
<keyword evidence="6 8" id="KW-0520">NAD</keyword>
<dbReference type="GO" id="GO:0070403">
    <property type="term" value="F:NAD+ binding"/>
    <property type="evidence" value="ECO:0007669"/>
    <property type="project" value="InterPro"/>
</dbReference>
<feature type="binding site" evidence="8">
    <location>
        <begin position="4"/>
        <end position="8"/>
    </location>
    <ligand>
        <name>NAD(+)</name>
        <dbReference type="ChEBI" id="CHEBI:57540"/>
    </ligand>
</feature>